<feature type="transmembrane region" description="Helical" evidence="10">
    <location>
        <begin position="331"/>
        <end position="352"/>
    </location>
</feature>
<dbReference type="AlphaFoldDB" id="G4A821"/>
<evidence type="ECO:0000256" key="9">
    <source>
        <dbReference type="ARBA" id="ARBA00023012"/>
    </source>
</evidence>
<evidence type="ECO:0000256" key="5">
    <source>
        <dbReference type="ARBA" id="ARBA00022679"/>
    </source>
</evidence>
<name>G4A821_AGGAC</name>
<keyword evidence="10" id="KW-0812">Transmembrane</keyword>
<proteinExistence type="predicted"/>
<feature type="domain" description="Histidine kinase" evidence="11">
    <location>
        <begin position="451"/>
        <end position="658"/>
    </location>
</feature>
<dbReference type="Pfam" id="PF02518">
    <property type="entry name" value="HATPase_c"/>
    <property type="match status" value="1"/>
</dbReference>
<dbReference type="PANTHER" id="PTHR43065:SF10">
    <property type="entry name" value="PEROXIDE STRESS-ACTIVATED HISTIDINE KINASE MAK3"/>
    <property type="match status" value="1"/>
</dbReference>
<dbReference type="InterPro" id="IPR003661">
    <property type="entry name" value="HisK_dim/P_dom"/>
</dbReference>
<dbReference type="PATRIC" id="fig|907488.3.peg.955"/>
<comment type="catalytic activity">
    <reaction evidence="1">
        <text>ATP + protein L-histidine = ADP + protein N-phospho-L-histidine.</text>
        <dbReference type="EC" id="2.7.13.3"/>
    </reaction>
</comment>
<evidence type="ECO:0000256" key="3">
    <source>
        <dbReference type="ARBA" id="ARBA00012438"/>
    </source>
</evidence>
<dbReference type="Gene3D" id="3.30.565.10">
    <property type="entry name" value="Histidine kinase-like ATPase, C-terminal domain"/>
    <property type="match status" value="1"/>
</dbReference>
<keyword evidence="4" id="KW-0597">Phosphoprotein</keyword>
<evidence type="ECO:0000259" key="12">
    <source>
        <dbReference type="PROSITE" id="PS50885"/>
    </source>
</evidence>
<organism evidence="13 14">
    <name type="scientific">Aggregatibacter actinomycetemcomitans serotype e str. SC1083</name>
    <dbReference type="NCBI Taxonomy" id="907488"/>
    <lineage>
        <taxon>Bacteria</taxon>
        <taxon>Pseudomonadati</taxon>
        <taxon>Pseudomonadota</taxon>
        <taxon>Gammaproteobacteria</taxon>
        <taxon>Pasteurellales</taxon>
        <taxon>Pasteurellaceae</taxon>
        <taxon>Aggregatibacter</taxon>
    </lineage>
</organism>
<dbReference type="PIRSF" id="PIRSF037119">
    <property type="entry name" value="STHK_PgtB"/>
    <property type="match status" value="1"/>
</dbReference>
<dbReference type="GO" id="GO:0016020">
    <property type="term" value="C:membrane"/>
    <property type="evidence" value="ECO:0007669"/>
    <property type="project" value="UniProtKB-SubCell"/>
</dbReference>
<keyword evidence="7 13" id="KW-0418">Kinase</keyword>
<dbReference type="RefSeq" id="WP_005557106.1">
    <property type="nucleotide sequence ID" value="NZ_AEJM01000016.1"/>
</dbReference>
<dbReference type="GO" id="GO:0005524">
    <property type="term" value="F:ATP binding"/>
    <property type="evidence" value="ECO:0007669"/>
    <property type="project" value="UniProtKB-KW"/>
</dbReference>
<gene>
    <name evidence="13" type="ORF">SC1083_0968</name>
</gene>
<dbReference type="EMBL" id="AEJM01000016">
    <property type="protein sequence ID" value="EGY34575.1"/>
    <property type="molecule type" value="Genomic_DNA"/>
</dbReference>
<dbReference type="CDD" id="cd00082">
    <property type="entry name" value="HisKA"/>
    <property type="match status" value="1"/>
</dbReference>
<dbReference type="SUPFAM" id="SSF47384">
    <property type="entry name" value="Homodimeric domain of signal transducing histidine kinase"/>
    <property type="match status" value="1"/>
</dbReference>
<evidence type="ECO:0000256" key="7">
    <source>
        <dbReference type="ARBA" id="ARBA00022777"/>
    </source>
</evidence>
<evidence type="ECO:0000256" key="10">
    <source>
        <dbReference type="SAM" id="Phobius"/>
    </source>
</evidence>
<dbReference type="InterPro" id="IPR003660">
    <property type="entry name" value="HAMP_dom"/>
</dbReference>
<reference evidence="13 14" key="1">
    <citation type="submission" date="2010-10" db="EMBL/GenBank/DDBJ databases">
        <authorList>
            <person name="Chen C."/>
            <person name="Kittichotirat W."/>
            <person name="Asikainen S."/>
            <person name="Bumgarner R."/>
        </authorList>
    </citation>
    <scope>NUCLEOTIDE SEQUENCE [LARGE SCALE GENOMIC DNA]</scope>
    <source>
        <strain evidence="13 14">SC1083</strain>
    </source>
</reference>
<dbReference type="InterPro" id="IPR017116">
    <property type="entry name" value="Sig_transdc_His_kinase_PgtB"/>
</dbReference>
<keyword evidence="10" id="KW-1133">Transmembrane helix</keyword>
<dbReference type="InterPro" id="IPR003594">
    <property type="entry name" value="HATPase_dom"/>
</dbReference>
<protein>
    <recommendedName>
        <fullName evidence="3">histidine kinase</fullName>
        <ecNumber evidence="3">2.7.13.3</ecNumber>
    </recommendedName>
</protein>
<sequence length="660" mass="76388">MKKWLKRLDISTGLQLSLIISALFCLFIGAVGLYTWHQQRIEIDFAIDQNFPKIQAAFRMEEQINLLENTLLNAKNIRNTEEKIKWFNALQKQIKTLKDVTQSLNEDLNDEIPNIVIEQANLLQELSSNIDNQLILNTKFNKTLSEINWLHNDFRDEFTALLQEIVWQQKTLANHITNNLTRSKQIEQLRKFQHELLLLYDFLTYEEQIVTELKQHIVSRSDYSLVALTNSLNYLKNLIDQKVKSLDKHTSSYTIKQIIESLLAIGENEQSLPHLLTERKRLDISQQQLMNESELLISKLRQQINSQVGDNQKQLELFHYLINKTTRINGLIILSAILFVFLFVAAINFYYIRRRLIGRFQSLNQSVERIINGESSVKISVCGDDELGRIAKLLRLFLFEVNTKNEELERRNQILLNEISERIAIQEKLVSTQQELIQAAKLAVVGQTLTSINHEITQPLNAMNAYIFSAKRAVKNNDVFSANNYLEKIEHLVERTALVVKRLRHFSRQTKNILHEVNLSECINNAWDLLEPKHKHLNAQVYLPADLPNVLGDEILLEQVFVNIFMNSLEAMQHEKPEIKIEVQYISQQKMILWIYDNGSGWPLSDKLLQPFSSSKSINLGLGLTISLSIMQQCQGELLIASTLTKNALIILEFKVVNNV</sequence>
<feature type="transmembrane region" description="Helical" evidence="10">
    <location>
        <begin position="12"/>
        <end position="36"/>
    </location>
</feature>
<keyword evidence="5" id="KW-0808">Transferase</keyword>
<feature type="domain" description="HAMP" evidence="12">
    <location>
        <begin position="354"/>
        <end position="406"/>
    </location>
</feature>
<dbReference type="InterPro" id="IPR005467">
    <property type="entry name" value="His_kinase_dom"/>
</dbReference>
<evidence type="ECO:0000256" key="4">
    <source>
        <dbReference type="ARBA" id="ARBA00022553"/>
    </source>
</evidence>
<evidence type="ECO:0000256" key="8">
    <source>
        <dbReference type="ARBA" id="ARBA00022840"/>
    </source>
</evidence>
<comment type="subcellular location">
    <subcellularLocation>
        <location evidence="2">Membrane</location>
    </subcellularLocation>
</comment>
<keyword evidence="8" id="KW-0067">ATP-binding</keyword>
<comment type="caution">
    <text evidence="13">The sequence shown here is derived from an EMBL/GenBank/DDBJ whole genome shotgun (WGS) entry which is preliminary data.</text>
</comment>
<evidence type="ECO:0000259" key="11">
    <source>
        <dbReference type="PROSITE" id="PS50109"/>
    </source>
</evidence>
<dbReference type="PROSITE" id="PS50885">
    <property type="entry name" value="HAMP"/>
    <property type="match status" value="1"/>
</dbReference>
<dbReference type="SMART" id="SM00387">
    <property type="entry name" value="HATPase_c"/>
    <property type="match status" value="1"/>
</dbReference>
<dbReference type="SMR" id="G4A821"/>
<dbReference type="Gene3D" id="1.10.287.130">
    <property type="match status" value="1"/>
</dbReference>
<keyword evidence="6" id="KW-0547">Nucleotide-binding</keyword>
<accession>G4A821</accession>
<evidence type="ECO:0000313" key="13">
    <source>
        <dbReference type="EMBL" id="EGY34575.1"/>
    </source>
</evidence>
<keyword evidence="9" id="KW-0902">Two-component regulatory system</keyword>
<dbReference type="Proteomes" id="UP000005508">
    <property type="component" value="Unassembled WGS sequence"/>
</dbReference>
<dbReference type="InterPro" id="IPR036890">
    <property type="entry name" value="HATPase_C_sf"/>
</dbReference>
<keyword evidence="10" id="KW-0472">Membrane</keyword>
<dbReference type="PROSITE" id="PS50109">
    <property type="entry name" value="HIS_KIN"/>
    <property type="match status" value="1"/>
</dbReference>
<dbReference type="Gene3D" id="6.10.340.10">
    <property type="match status" value="1"/>
</dbReference>
<evidence type="ECO:0000256" key="2">
    <source>
        <dbReference type="ARBA" id="ARBA00004370"/>
    </source>
</evidence>
<evidence type="ECO:0000313" key="14">
    <source>
        <dbReference type="Proteomes" id="UP000005508"/>
    </source>
</evidence>
<dbReference type="InterPro" id="IPR036097">
    <property type="entry name" value="HisK_dim/P_sf"/>
</dbReference>
<evidence type="ECO:0000256" key="6">
    <source>
        <dbReference type="ARBA" id="ARBA00022741"/>
    </source>
</evidence>
<dbReference type="EC" id="2.7.13.3" evidence="3"/>
<evidence type="ECO:0000256" key="1">
    <source>
        <dbReference type="ARBA" id="ARBA00000085"/>
    </source>
</evidence>
<dbReference type="SUPFAM" id="SSF55874">
    <property type="entry name" value="ATPase domain of HSP90 chaperone/DNA topoisomerase II/histidine kinase"/>
    <property type="match status" value="1"/>
</dbReference>
<dbReference type="PANTHER" id="PTHR43065">
    <property type="entry name" value="SENSOR HISTIDINE KINASE"/>
    <property type="match status" value="1"/>
</dbReference>
<dbReference type="GO" id="GO:0000155">
    <property type="term" value="F:phosphorelay sensor kinase activity"/>
    <property type="evidence" value="ECO:0007669"/>
    <property type="project" value="InterPro"/>
</dbReference>